<dbReference type="Proteomes" id="UP000364291">
    <property type="component" value="Unassembled WGS sequence"/>
</dbReference>
<dbReference type="RefSeq" id="WP_172417122.1">
    <property type="nucleotide sequence ID" value="NZ_CABPSX010000010.1"/>
</dbReference>
<organism evidence="1 2">
    <name type="scientific">Pandoraea apista</name>
    <dbReference type="NCBI Taxonomy" id="93218"/>
    <lineage>
        <taxon>Bacteria</taxon>
        <taxon>Pseudomonadati</taxon>
        <taxon>Pseudomonadota</taxon>
        <taxon>Betaproteobacteria</taxon>
        <taxon>Burkholderiales</taxon>
        <taxon>Burkholderiaceae</taxon>
        <taxon>Pandoraea</taxon>
    </lineage>
</organism>
<sequence length="121" mass="13559">MRAGSWHTLYSADQRDRFLFANDHDGLVAVGVRVQITPLTVTSLSDNLNRTVVITVIAMLMMEMTVNQVVDMIAVRNRFVAAAGPVYVTWFMTTAARRTLIRILGIDLNAVFVDVITVRMM</sequence>
<evidence type="ECO:0000313" key="1">
    <source>
        <dbReference type="EMBL" id="VVG73176.1"/>
    </source>
</evidence>
<protein>
    <submittedName>
        <fullName evidence="1">Uncharacterized protein</fullName>
    </submittedName>
</protein>
<dbReference type="EMBL" id="CABPSX010000010">
    <property type="protein sequence ID" value="VVG73176.1"/>
    <property type="molecule type" value="Genomic_DNA"/>
</dbReference>
<proteinExistence type="predicted"/>
<name>A0A5E5P921_9BURK</name>
<evidence type="ECO:0000313" key="2">
    <source>
        <dbReference type="Proteomes" id="UP000364291"/>
    </source>
</evidence>
<gene>
    <name evidence="1" type="ORF">PAP18089_04179</name>
</gene>
<dbReference type="AlphaFoldDB" id="A0A5E5P921"/>
<accession>A0A5E5P921</accession>
<reference evidence="1 2" key="1">
    <citation type="submission" date="2019-08" db="EMBL/GenBank/DDBJ databases">
        <authorList>
            <person name="Peeters C."/>
        </authorList>
    </citation>
    <scope>NUCLEOTIDE SEQUENCE [LARGE SCALE GENOMIC DNA]</scope>
    <source>
        <strain evidence="1 2">LMG 18089</strain>
    </source>
</reference>